<keyword evidence="3" id="KW-1185">Reference proteome</keyword>
<accession>A0AAU9JGQ7</accession>
<dbReference type="Proteomes" id="UP001162131">
    <property type="component" value="Unassembled WGS sequence"/>
</dbReference>
<feature type="chain" id="PRO_5044020953" evidence="1">
    <location>
        <begin position="23"/>
        <end position="203"/>
    </location>
</feature>
<proteinExistence type="predicted"/>
<evidence type="ECO:0000256" key="1">
    <source>
        <dbReference type="SAM" id="SignalP"/>
    </source>
</evidence>
<keyword evidence="1" id="KW-0732">Signal</keyword>
<dbReference type="EMBL" id="CAJZBQ010000037">
    <property type="protein sequence ID" value="CAG9325151.1"/>
    <property type="molecule type" value="Genomic_DNA"/>
</dbReference>
<feature type="signal peptide" evidence="1">
    <location>
        <begin position="1"/>
        <end position="22"/>
    </location>
</feature>
<dbReference type="AlphaFoldDB" id="A0AAU9JGQ7"/>
<evidence type="ECO:0000313" key="3">
    <source>
        <dbReference type="Proteomes" id="UP001162131"/>
    </source>
</evidence>
<gene>
    <name evidence="2" type="ORF">BSTOLATCC_MIC37897</name>
</gene>
<sequence length="203" mass="22588">MKYLVIFICLSLALAIPSSAHASIKEFEKICSDPKSQKCVFYLITKAIELANFKGSENLLGSGFQDFFYGIYLGIQENPISPGFCVNSFTPLSYSYSQLRQSIISIFTELNLNYLFAAITNFNYYNNKLVNSWDLCGGNYLSTILPNLFTEDGFGNLIVNFGASYAQIIENWEKLVENAGNNNYINAGAACGEILSDLLDFSI</sequence>
<reference evidence="2" key="1">
    <citation type="submission" date="2021-09" db="EMBL/GenBank/DDBJ databases">
        <authorList>
            <consortium name="AG Swart"/>
            <person name="Singh M."/>
            <person name="Singh A."/>
            <person name="Seah K."/>
            <person name="Emmerich C."/>
        </authorList>
    </citation>
    <scope>NUCLEOTIDE SEQUENCE</scope>
    <source>
        <strain evidence="2">ATCC30299</strain>
    </source>
</reference>
<evidence type="ECO:0000313" key="2">
    <source>
        <dbReference type="EMBL" id="CAG9325151.1"/>
    </source>
</evidence>
<comment type="caution">
    <text evidence="2">The sequence shown here is derived from an EMBL/GenBank/DDBJ whole genome shotgun (WGS) entry which is preliminary data.</text>
</comment>
<name>A0AAU9JGQ7_9CILI</name>
<protein>
    <submittedName>
        <fullName evidence="2">Uncharacterized protein</fullName>
    </submittedName>
</protein>
<organism evidence="2 3">
    <name type="scientific">Blepharisma stoltei</name>
    <dbReference type="NCBI Taxonomy" id="1481888"/>
    <lineage>
        <taxon>Eukaryota</taxon>
        <taxon>Sar</taxon>
        <taxon>Alveolata</taxon>
        <taxon>Ciliophora</taxon>
        <taxon>Postciliodesmatophora</taxon>
        <taxon>Heterotrichea</taxon>
        <taxon>Heterotrichida</taxon>
        <taxon>Blepharismidae</taxon>
        <taxon>Blepharisma</taxon>
    </lineage>
</organism>